<organism evidence="5 6">
    <name type="scientific">Alkalicoccus luteus</name>
    <dbReference type="NCBI Taxonomy" id="1237094"/>
    <lineage>
        <taxon>Bacteria</taxon>
        <taxon>Bacillati</taxon>
        <taxon>Bacillota</taxon>
        <taxon>Bacilli</taxon>
        <taxon>Bacillales</taxon>
        <taxon>Bacillaceae</taxon>
        <taxon>Alkalicoccus</taxon>
    </lineage>
</organism>
<dbReference type="GO" id="GO:0016646">
    <property type="term" value="F:oxidoreductase activity, acting on the CH-NH group of donors, NAD or NADP as acceptor"/>
    <property type="evidence" value="ECO:0007669"/>
    <property type="project" value="UniProtKB-ARBA"/>
</dbReference>
<dbReference type="RefSeq" id="WP_168008477.1">
    <property type="nucleotide sequence ID" value="NZ_JAATHJ010000028.1"/>
</dbReference>
<evidence type="ECO:0000259" key="4">
    <source>
        <dbReference type="SMART" id="SM00903"/>
    </source>
</evidence>
<evidence type="ECO:0000256" key="1">
    <source>
        <dbReference type="ARBA" id="ARBA00001917"/>
    </source>
</evidence>
<comment type="caution">
    <text evidence="5">The sequence shown here is derived from an EMBL/GenBank/DDBJ whole genome shotgun (WGS) entry which is preliminary data.</text>
</comment>
<dbReference type="InterPro" id="IPR002563">
    <property type="entry name" value="Flavin_Rdtase-like_dom"/>
</dbReference>
<dbReference type="GO" id="GO:0010181">
    <property type="term" value="F:FMN binding"/>
    <property type="evidence" value="ECO:0007669"/>
    <property type="project" value="InterPro"/>
</dbReference>
<dbReference type="Gene3D" id="2.30.110.10">
    <property type="entry name" value="Electron Transport, Fmn-binding Protein, Chain A"/>
    <property type="match status" value="1"/>
</dbReference>
<reference evidence="5 6" key="1">
    <citation type="submission" date="2020-03" db="EMBL/GenBank/DDBJ databases">
        <title>Assessment of the enzymatic potential of alkaline-tolerant lipase obtained from Bacillus luteus H11 (technogenic soil) for the bioremediation of saline soils contaminated with petroleum substances.</title>
        <authorList>
            <person name="Kalwasinska A."/>
        </authorList>
    </citation>
    <scope>NUCLEOTIDE SEQUENCE [LARGE SCALE GENOMIC DNA]</scope>
    <source>
        <strain evidence="5 6">H11</strain>
    </source>
</reference>
<dbReference type="InterPro" id="IPR012349">
    <property type="entry name" value="Split_barrel_FMN-bd"/>
</dbReference>
<accession>A0A969PWD9</accession>
<feature type="domain" description="Flavin reductase like" evidence="4">
    <location>
        <begin position="10"/>
        <end position="150"/>
    </location>
</feature>
<comment type="similarity">
    <text evidence="3">Belongs to the flavoredoxin family.</text>
</comment>
<keyword evidence="6" id="KW-1185">Reference proteome</keyword>
<name>A0A969PWD9_9BACI</name>
<evidence type="ECO:0000256" key="2">
    <source>
        <dbReference type="ARBA" id="ARBA00022630"/>
    </source>
</evidence>
<dbReference type="Pfam" id="PF01613">
    <property type="entry name" value="Flavin_Reduct"/>
    <property type="match status" value="1"/>
</dbReference>
<evidence type="ECO:0000313" key="5">
    <source>
        <dbReference type="EMBL" id="NJP38719.1"/>
    </source>
</evidence>
<proteinExistence type="inferred from homology"/>
<dbReference type="Proteomes" id="UP000752012">
    <property type="component" value="Unassembled WGS sequence"/>
</dbReference>
<keyword evidence="2" id="KW-0285">Flavoprotein</keyword>
<dbReference type="AlphaFoldDB" id="A0A969PWD9"/>
<sequence length="186" mass="20763">MLKPVNKTVMHSYPGLVALITSAFEGETNIMAAGWHSYISYDPPIYGVAVAEERYSHRLMKESGSFAVQFVSADHAAVIQKAGTYSGSDGGKLEKIGLSWQKGRSVPVPVLDCAYVAYECRVIDRNTYGDHDWFVADITQFHQDPSCFQENGLPNMEANPLPLYLGRSTYLTADEQTSRRNVHIRR</sequence>
<dbReference type="EMBL" id="JAATHJ010000028">
    <property type="protein sequence ID" value="NJP38719.1"/>
    <property type="molecule type" value="Genomic_DNA"/>
</dbReference>
<dbReference type="PANTHER" id="PTHR43567">
    <property type="entry name" value="FLAVOREDOXIN-RELATED-RELATED"/>
    <property type="match status" value="1"/>
</dbReference>
<dbReference type="InterPro" id="IPR052174">
    <property type="entry name" value="Flavoredoxin"/>
</dbReference>
<evidence type="ECO:0000313" key="6">
    <source>
        <dbReference type="Proteomes" id="UP000752012"/>
    </source>
</evidence>
<comment type="cofactor">
    <cofactor evidence="1">
        <name>FMN</name>
        <dbReference type="ChEBI" id="CHEBI:58210"/>
    </cofactor>
</comment>
<dbReference type="SUPFAM" id="SSF50475">
    <property type="entry name" value="FMN-binding split barrel"/>
    <property type="match status" value="1"/>
</dbReference>
<protein>
    <submittedName>
        <fullName evidence="5">Flavin reductase</fullName>
    </submittedName>
</protein>
<evidence type="ECO:0000256" key="3">
    <source>
        <dbReference type="ARBA" id="ARBA00038054"/>
    </source>
</evidence>
<dbReference type="SMART" id="SM00903">
    <property type="entry name" value="Flavin_Reduct"/>
    <property type="match status" value="1"/>
</dbReference>
<dbReference type="PANTHER" id="PTHR43567:SF1">
    <property type="entry name" value="FLAVOREDOXIN"/>
    <property type="match status" value="1"/>
</dbReference>
<gene>
    <name evidence="5" type="ORF">HCN83_14215</name>
</gene>